<name>A0A6P1TUJ9_9FIRM</name>
<reference evidence="2 3" key="1">
    <citation type="submission" date="2020-01" db="EMBL/GenBank/DDBJ databases">
        <title>Genome analysis of Anaerocolumna sp. CBA3638.</title>
        <authorList>
            <person name="Kim J."/>
            <person name="Roh S.W."/>
        </authorList>
    </citation>
    <scope>NUCLEOTIDE SEQUENCE [LARGE SCALE GENOMIC DNA]</scope>
    <source>
        <strain evidence="2 3">CBA3638</strain>
    </source>
</reference>
<proteinExistence type="predicted"/>
<dbReference type="Gene3D" id="3.40.630.30">
    <property type="match status" value="1"/>
</dbReference>
<evidence type="ECO:0000259" key="1">
    <source>
        <dbReference type="Pfam" id="PF09924"/>
    </source>
</evidence>
<gene>
    <name evidence="2" type="ORF">Ana3638_21925</name>
</gene>
<evidence type="ECO:0000313" key="2">
    <source>
        <dbReference type="EMBL" id="QHQ63105.1"/>
    </source>
</evidence>
<keyword evidence="3" id="KW-1185">Reference proteome</keyword>
<evidence type="ECO:0000313" key="3">
    <source>
        <dbReference type="Proteomes" id="UP000464314"/>
    </source>
</evidence>
<accession>A0A6P1TUJ9</accession>
<feature type="domain" description="Phosphatidylglycerol lysyltransferase C-terminal" evidence="1">
    <location>
        <begin position="24"/>
        <end position="286"/>
    </location>
</feature>
<dbReference type="Proteomes" id="UP000464314">
    <property type="component" value="Chromosome"/>
</dbReference>
<dbReference type="RefSeq" id="WP_161839926.1">
    <property type="nucleotide sequence ID" value="NZ_CP048000.1"/>
</dbReference>
<dbReference type="AlphaFoldDB" id="A0A6P1TUJ9"/>
<sequence length="315" mass="36829">MDQFKKLTIEDRDIIEKYLEKDKHRACDYSAGNLILWSDVYNTRFAIEKDMLFIKFMKDNENYFAFPMGGGNIKQALEWLIAYCKNQKIEFKMNLIEPSMYKEIEKLYPCEYEITYVRDSADYVYLVEDLKNLSGKKYHGKKNHINKFVKTYPDWTYDTITDENTKECIEMVKEWGKENGSSGDSSKADEINVLIKGLEHRKELHMIGGIIRAEGRIVALTMGEKSGEDMFIIHFEKAFADVSGAYPMINQQFIIHELSGYTYVNREEDMGIKGLRKAKESYHPVFMAEKGILVKKLAFRTVIKNIKEMEDSCIY</sequence>
<dbReference type="InterPro" id="IPR016732">
    <property type="entry name" value="UCP018688"/>
</dbReference>
<dbReference type="PANTHER" id="PTHR41373:SF1">
    <property type="entry name" value="PHOSPHATIDYLGLYCEROL LYSYLTRANSFERASE C-TERMINAL DOMAIN-CONTAINING PROTEIN"/>
    <property type="match status" value="1"/>
</dbReference>
<organism evidence="2 3">
    <name type="scientific">Anaerocolumna sedimenticola</name>
    <dbReference type="NCBI Taxonomy" id="2696063"/>
    <lineage>
        <taxon>Bacteria</taxon>
        <taxon>Bacillati</taxon>
        <taxon>Bacillota</taxon>
        <taxon>Clostridia</taxon>
        <taxon>Lachnospirales</taxon>
        <taxon>Lachnospiraceae</taxon>
        <taxon>Anaerocolumna</taxon>
    </lineage>
</organism>
<protein>
    <submittedName>
        <fullName evidence="2">DUF2156 domain-containing protein</fullName>
    </submittedName>
</protein>
<dbReference type="SUPFAM" id="SSF55729">
    <property type="entry name" value="Acyl-CoA N-acyltransferases (Nat)"/>
    <property type="match status" value="2"/>
</dbReference>
<dbReference type="InterPro" id="IPR016181">
    <property type="entry name" value="Acyl_CoA_acyltransferase"/>
</dbReference>
<dbReference type="PIRSF" id="PIRSF018688">
    <property type="entry name" value="UCP018688"/>
    <property type="match status" value="1"/>
</dbReference>
<dbReference type="EMBL" id="CP048000">
    <property type="protein sequence ID" value="QHQ63105.1"/>
    <property type="molecule type" value="Genomic_DNA"/>
</dbReference>
<dbReference type="InterPro" id="IPR024320">
    <property type="entry name" value="LPG_synthase_C"/>
</dbReference>
<dbReference type="PANTHER" id="PTHR41373">
    <property type="entry name" value="DUF2156 DOMAIN-CONTAINING PROTEIN"/>
    <property type="match status" value="1"/>
</dbReference>
<dbReference type="KEGG" id="anr:Ana3638_21925"/>
<dbReference type="Pfam" id="PF09924">
    <property type="entry name" value="LPG_synthase_C"/>
    <property type="match status" value="1"/>
</dbReference>